<proteinExistence type="predicted"/>
<dbReference type="InterPro" id="IPR000905">
    <property type="entry name" value="Gcp-like_dom"/>
</dbReference>
<feature type="domain" description="Gcp-like" evidence="1">
    <location>
        <begin position="72"/>
        <end position="139"/>
    </location>
</feature>
<organism evidence="2 3">
    <name type="scientific">Acidithrix ferrooxidans</name>
    <dbReference type="NCBI Taxonomy" id="1280514"/>
    <lineage>
        <taxon>Bacteria</taxon>
        <taxon>Bacillati</taxon>
        <taxon>Actinomycetota</taxon>
        <taxon>Acidimicrobiia</taxon>
        <taxon>Acidimicrobiales</taxon>
        <taxon>Acidimicrobiaceae</taxon>
        <taxon>Acidithrix</taxon>
    </lineage>
</organism>
<dbReference type="InterPro" id="IPR043129">
    <property type="entry name" value="ATPase_NBD"/>
</dbReference>
<dbReference type="Pfam" id="PF00814">
    <property type="entry name" value="TsaD"/>
    <property type="match status" value="1"/>
</dbReference>
<comment type="caution">
    <text evidence="2">The sequence shown here is derived from an EMBL/GenBank/DDBJ whole genome shotgun (WGS) entry which is preliminary data.</text>
</comment>
<dbReference type="OrthoDB" id="9809995at2"/>
<evidence type="ECO:0000259" key="1">
    <source>
        <dbReference type="Pfam" id="PF00814"/>
    </source>
</evidence>
<dbReference type="EMBL" id="JXYS01000012">
    <property type="protein sequence ID" value="KJF18546.1"/>
    <property type="molecule type" value="Genomic_DNA"/>
</dbReference>
<accession>A0A0D8HN55</accession>
<dbReference type="Gene3D" id="3.30.420.40">
    <property type="match status" value="1"/>
</dbReference>
<evidence type="ECO:0000313" key="3">
    <source>
        <dbReference type="Proteomes" id="UP000032360"/>
    </source>
</evidence>
<keyword evidence="3" id="KW-1185">Reference proteome</keyword>
<dbReference type="STRING" id="1280514.AXFE_04940"/>
<reference evidence="2 3" key="1">
    <citation type="submission" date="2015-01" db="EMBL/GenBank/DDBJ databases">
        <title>Draft genome of the acidophilic iron oxidizer Acidithrix ferrooxidans strain Py-F3.</title>
        <authorList>
            <person name="Poehlein A."/>
            <person name="Eisen S."/>
            <person name="Schloemann M."/>
            <person name="Johnson B.D."/>
            <person name="Daniel R."/>
            <person name="Muehling M."/>
        </authorList>
    </citation>
    <scope>NUCLEOTIDE SEQUENCE [LARGE SCALE GENOMIC DNA]</scope>
    <source>
        <strain evidence="2 3">Py-F3</strain>
    </source>
</reference>
<dbReference type="AlphaFoldDB" id="A0A0D8HN55"/>
<gene>
    <name evidence="2" type="ORF">AXFE_04940</name>
</gene>
<dbReference type="SUPFAM" id="SSF53067">
    <property type="entry name" value="Actin-like ATPase domain"/>
    <property type="match status" value="1"/>
</dbReference>
<dbReference type="Proteomes" id="UP000032360">
    <property type="component" value="Unassembled WGS sequence"/>
</dbReference>
<sequence>MSKRNSPKRTILAIDTVSPRSYIGLVQFPQGEFDAGECAYYMEISKPRAFLSEVGIFLERALGPNANFGLPEAIAVAVGPGGFSGSRLGVGIAKSLGFSMGLGVLVYDHYEMVANSYLEWMRAETRGVAVIGDARRGQGHLMIKEGDPKGNLSYGQFSKTLDYHDMSDLLMDADLSSVIFSDPVTALNLGDLIDRSDMQVASEVFSYVNSKSLGRYIGRLSAQGGEVEASSVVVRYSRDYDAKVNFETILPS</sequence>
<evidence type="ECO:0000313" key="2">
    <source>
        <dbReference type="EMBL" id="KJF18546.1"/>
    </source>
</evidence>
<dbReference type="RefSeq" id="WP_052604292.1">
    <property type="nucleotide sequence ID" value="NZ_JXYS01000012.1"/>
</dbReference>
<name>A0A0D8HN55_9ACTN</name>
<protein>
    <recommendedName>
        <fullName evidence="1">Gcp-like domain-containing protein</fullName>
    </recommendedName>
</protein>